<dbReference type="Pfam" id="PF00395">
    <property type="entry name" value="SLH"/>
    <property type="match status" value="1"/>
</dbReference>
<proteinExistence type="predicted"/>
<keyword evidence="3" id="KW-0732">Signal</keyword>
<comment type="subcellular location">
    <subcellularLocation>
        <location evidence="1">Cell envelope</location>
    </subcellularLocation>
</comment>
<dbReference type="RefSeq" id="WP_271191279.1">
    <property type="nucleotide sequence ID" value="NZ_CP115667.1"/>
</dbReference>
<feature type="region of interest" description="Disordered" evidence="2">
    <location>
        <begin position="961"/>
        <end position="986"/>
    </location>
</feature>
<dbReference type="NCBIfam" id="TIGR02543">
    <property type="entry name" value="List_Bact_rpt"/>
    <property type="match status" value="2"/>
</dbReference>
<sequence length="1202" mass="132321">MDKRVGKVALALVLLGGTVTPALAQEMTVPRDNVKIQWLVDKGWVIGRGDVGYELDKTITRAEFTKMIVVGENLEASAETKKVSASKFTDVDTTYWANGYINAAVEKGFIKGYEDGTFRPDDKIKYSEILAMLSRLHPAFKEVTTVEPWYAPYVTFSKANGILEGVDIPNQDYTLDGLREETFELIYNLYHNRKVEVAKKTTVTTPAPVYRWVSAPGRWEVGNIVPPHADYHRVNFYVDGSLYSTQTTREYVTAPKSPVKSGKTFIGWVDSLGSRFNFTAPVYRDINLYARFEETVQPVESYYVNFNTAGGSAVNGLWVTKGQTVARPADPTRPGYTFLGWTLNGDMYRFNTPVYSNMTLTASWTKDPVVDPVVNHTVTYDYNGGTGTMTTETVEDGKFATLPTPTTAPTGPDGNALTFEGWYDGETRYTKDMPVARDMTLKATWSMAAAPLEPADPIVVNHTVTYDYNGGTGTMTKETVEDGKFATLPTPITTPTDPNGNALTFEGWYDGETRYTKDMPVARDMTLKATWSMAAALIEPADPIVVNHTVTYDYNGGTGTMTTETVEDGKFATLPTPTTAPTDPDGNALTFEGWYDGETRYTKDMPVDRDMTLKATWSMAAASLEPADPIVVNHTVTYDYNGGTGTMTTETVEDGKFATLPTPTTAPTGPDGNALTFEGWYDGETRYTKDMPVARDMTLKATWSMAAALIEPAMEKRTVTFDTDGGTAVEPVTVTQGEVAEAPTAPTKTGFTFAGWTLQGEAYDFTAPINDNITLTAQWVKDPEQWATVTFKTFDFAEPVAAVEVLKGQALGTNPSVTLKYDEMDTFKGWTTGGDAPLKTDVSQDVVNGNTEYVGIFSRDVLLTLADGETLNPIADQQDLYSGIELLSGMDGTLTSRPLTDDEKTELISHIPYGYKLSTAAWASNLNTFEITRRDGTETMPTVPVVLVYVDKFLEFTATFNTDGGTPQPKDQTIREGGSFTRPQDPQKEGFTFLEWRVSGETKAFDFATPPKTGVNLVAIYKENPVDPTLMSDADKTAIDQAFETLMAATVKAVNGNAKNVYYHVDYTAGKPGHYDVAINPEHGDVYITKTVSERAGLPTAMVNFITAGHWKRGDVPETLSKVKVTNVNDVSKSRFIEREDLVRLSKGELSAAAGILKYFLPETPQFLKELPGNEVQIDYYYVKDGKTYIKTDIVTFTDDYK</sequence>
<dbReference type="InterPro" id="IPR013378">
    <property type="entry name" value="InlB-like_B-rpt"/>
</dbReference>
<feature type="domain" description="SLH" evidence="4">
    <location>
        <begin position="84"/>
        <end position="147"/>
    </location>
</feature>
<evidence type="ECO:0000256" key="2">
    <source>
        <dbReference type="SAM" id="MobiDB-lite"/>
    </source>
</evidence>
<dbReference type="EMBL" id="CP115667">
    <property type="protein sequence ID" value="WBW49748.1"/>
    <property type="molecule type" value="Genomic_DNA"/>
</dbReference>
<accession>A0ABY7QU98</accession>
<dbReference type="PANTHER" id="PTHR43308:SF5">
    <property type="entry name" value="S-LAYER PROTEIN _ PEPTIDOGLYCAN ENDO-BETA-N-ACETYLGLUCOSAMINIDASE"/>
    <property type="match status" value="1"/>
</dbReference>
<keyword evidence="6" id="KW-1185">Reference proteome</keyword>
<evidence type="ECO:0000313" key="6">
    <source>
        <dbReference type="Proteomes" id="UP001210339"/>
    </source>
</evidence>
<dbReference type="InterPro" id="IPR051465">
    <property type="entry name" value="Cell_Envelope_Struct_Comp"/>
</dbReference>
<organism evidence="5 6">
    <name type="scientific">Peptoniphilus equinus</name>
    <dbReference type="NCBI Taxonomy" id="3016343"/>
    <lineage>
        <taxon>Bacteria</taxon>
        <taxon>Bacillati</taxon>
        <taxon>Bacillota</taxon>
        <taxon>Tissierellia</taxon>
        <taxon>Tissierellales</taxon>
        <taxon>Peptoniphilaceae</taxon>
        <taxon>Peptoniphilus</taxon>
    </lineage>
</organism>
<feature type="signal peptide" evidence="3">
    <location>
        <begin position="1"/>
        <end position="24"/>
    </location>
</feature>
<dbReference type="PANTHER" id="PTHR43308">
    <property type="entry name" value="OUTER MEMBRANE PROTEIN ALPHA-RELATED"/>
    <property type="match status" value="1"/>
</dbReference>
<gene>
    <name evidence="5" type="ORF">O6R05_07025</name>
</gene>
<dbReference type="Pfam" id="PF09479">
    <property type="entry name" value="Flg_new"/>
    <property type="match status" value="8"/>
</dbReference>
<dbReference type="Gene3D" id="2.60.40.4270">
    <property type="entry name" value="Listeria-Bacteroides repeat domain"/>
    <property type="match status" value="8"/>
</dbReference>
<evidence type="ECO:0000259" key="4">
    <source>
        <dbReference type="PROSITE" id="PS51272"/>
    </source>
</evidence>
<feature type="chain" id="PRO_5046919752" evidence="3">
    <location>
        <begin position="25"/>
        <end position="1202"/>
    </location>
</feature>
<dbReference type="InterPro" id="IPR001119">
    <property type="entry name" value="SLH_dom"/>
</dbReference>
<dbReference type="InterPro" id="IPR042229">
    <property type="entry name" value="Listeria/Bacterioides_rpt_sf"/>
</dbReference>
<dbReference type="PROSITE" id="PS51272">
    <property type="entry name" value="SLH"/>
    <property type="match status" value="1"/>
</dbReference>
<feature type="compositionally biased region" description="Polar residues" evidence="2">
    <location>
        <begin position="961"/>
        <end position="971"/>
    </location>
</feature>
<evidence type="ECO:0000256" key="3">
    <source>
        <dbReference type="SAM" id="SignalP"/>
    </source>
</evidence>
<dbReference type="Proteomes" id="UP001210339">
    <property type="component" value="Chromosome"/>
</dbReference>
<evidence type="ECO:0000256" key="1">
    <source>
        <dbReference type="ARBA" id="ARBA00004196"/>
    </source>
</evidence>
<reference evidence="5 6" key="1">
    <citation type="submission" date="2023-01" db="EMBL/GenBank/DDBJ databases">
        <authorList>
            <person name="Lee S.H."/>
            <person name="Jung H.S."/>
            <person name="Yun J.U."/>
        </authorList>
    </citation>
    <scope>NUCLEOTIDE SEQUENCE [LARGE SCALE GENOMIC DNA]</scope>
    <source>
        <strain evidence="5 6">CBA3646</strain>
    </source>
</reference>
<evidence type="ECO:0000313" key="5">
    <source>
        <dbReference type="EMBL" id="WBW49748.1"/>
    </source>
</evidence>
<name>A0ABY7QU98_9FIRM</name>
<protein>
    <submittedName>
        <fullName evidence="5">InlB B-repeat-containing protein</fullName>
    </submittedName>
</protein>